<dbReference type="EMBL" id="JAUDFV010000155">
    <property type="protein sequence ID" value="KAL2715598.1"/>
    <property type="molecule type" value="Genomic_DNA"/>
</dbReference>
<evidence type="ECO:0000313" key="1">
    <source>
        <dbReference type="EMBL" id="KAL2715598.1"/>
    </source>
</evidence>
<feature type="non-terminal residue" evidence="1">
    <location>
        <position position="136"/>
    </location>
</feature>
<dbReference type="PANTHER" id="PTHR23220">
    <property type="entry name" value="INTEGRIN ALPHA"/>
    <property type="match status" value="1"/>
</dbReference>
<dbReference type="AlphaFoldDB" id="A0ABD2A4Q0"/>
<dbReference type="PANTHER" id="PTHR23220:SF133">
    <property type="entry name" value="INTEGRIN ALPHA-PS2"/>
    <property type="match status" value="1"/>
</dbReference>
<accession>A0ABD2A4Q0</accession>
<protein>
    <submittedName>
        <fullName evidence="1">Integrin alpha-PS2-like isoform X1</fullName>
    </submittedName>
</protein>
<comment type="caution">
    <text evidence="1">The sequence shown here is derived from an EMBL/GenBank/DDBJ whole genome shotgun (WGS) entry which is preliminary data.</text>
</comment>
<name>A0ABD2A4Q0_VESSQ</name>
<dbReference type="Gene3D" id="2.130.10.130">
    <property type="entry name" value="Integrin alpha, N-terminal"/>
    <property type="match status" value="1"/>
</dbReference>
<organism evidence="1 2">
    <name type="scientific">Vespula squamosa</name>
    <name type="common">Southern yellow jacket</name>
    <name type="synonym">Wasp</name>
    <dbReference type="NCBI Taxonomy" id="30214"/>
    <lineage>
        <taxon>Eukaryota</taxon>
        <taxon>Metazoa</taxon>
        <taxon>Ecdysozoa</taxon>
        <taxon>Arthropoda</taxon>
        <taxon>Hexapoda</taxon>
        <taxon>Insecta</taxon>
        <taxon>Pterygota</taxon>
        <taxon>Neoptera</taxon>
        <taxon>Endopterygota</taxon>
        <taxon>Hymenoptera</taxon>
        <taxon>Apocrita</taxon>
        <taxon>Aculeata</taxon>
        <taxon>Vespoidea</taxon>
        <taxon>Vespidae</taxon>
        <taxon>Vespinae</taxon>
        <taxon>Vespula</taxon>
    </lineage>
</organism>
<dbReference type="Proteomes" id="UP001607302">
    <property type="component" value="Unassembled WGS sequence"/>
</dbReference>
<dbReference type="InterPro" id="IPR028994">
    <property type="entry name" value="Integrin_alpha_N"/>
</dbReference>
<reference evidence="1 2" key="1">
    <citation type="journal article" date="2024" name="Ann. Entomol. Soc. Am.">
        <title>Genomic analyses of the southern and eastern yellowjacket wasps (Hymenoptera: Vespidae) reveal evolutionary signatures of social life.</title>
        <authorList>
            <person name="Catto M.A."/>
            <person name="Caine P.B."/>
            <person name="Orr S.E."/>
            <person name="Hunt B.G."/>
            <person name="Goodisman M.A.D."/>
        </authorList>
    </citation>
    <scope>NUCLEOTIDE SEQUENCE [LARGE SCALE GENOMIC DNA]</scope>
    <source>
        <strain evidence="1">233</strain>
        <tissue evidence="1">Head and thorax</tissue>
    </source>
</reference>
<proteinExistence type="predicted"/>
<evidence type="ECO:0000313" key="2">
    <source>
        <dbReference type="Proteomes" id="UP001607302"/>
    </source>
</evidence>
<keyword evidence="2" id="KW-1185">Reference proteome</keyword>
<sequence>AIVGAPEADTSQVGVYRGGAVYRCDIAADDRCDIIHFDDNGNNHVRNPSVPSSLTQIDNKTLQWFGATVSASSKDGGPIMACAPRYIWFSLSQPRYDPDESRSTKETTVGNRRDPVGTCWVVDKNFNESQEFSPCR</sequence>
<gene>
    <name evidence="1" type="ORF">V1478_015296</name>
</gene>
<dbReference type="SUPFAM" id="SSF69318">
    <property type="entry name" value="Integrin alpha N-terminal domain"/>
    <property type="match status" value="1"/>
</dbReference>
<feature type="non-terminal residue" evidence="1">
    <location>
        <position position="1"/>
    </location>
</feature>